<organism evidence="1 2">
    <name type="scientific">Drosophila navojoa</name>
    <name type="common">Fruit fly</name>
    <dbReference type="NCBI Taxonomy" id="7232"/>
    <lineage>
        <taxon>Eukaryota</taxon>
        <taxon>Metazoa</taxon>
        <taxon>Ecdysozoa</taxon>
        <taxon>Arthropoda</taxon>
        <taxon>Hexapoda</taxon>
        <taxon>Insecta</taxon>
        <taxon>Pterygota</taxon>
        <taxon>Neoptera</taxon>
        <taxon>Endopterygota</taxon>
        <taxon>Diptera</taxon>
        <taxon>Brachycera</taxon>
        <taxon>Muscomorpha</taxon>
        <taxon>Ephydroidea</taxon>
        <taxon>Drosophilidae</taxon>
        <taxon>Drosophila</taxon>
    </lineage>
</organism>
<reference evidence="1 2" key="1">
    <citation type="journal article" date="2019" name="J. Hered.">
        <title>An Improved Genome Assembly for Drosophila navojoa, the Basal Species in the mojavensis Cluster.</title>
        <authorList>
            <person name="Vanderlinde T."/>
            <person name="Dupim E.G."/>
            <person name="Nazario-Yepiz N.O."/>
            <person name="Carvalho A.B."/>
        </authorList>
    </citation>
    <scope>NUCLEOTIDE SEQUENCE [LARGE SCALE GENOMIC DNA]</scope>
    <source>
        <strain evidence="1">Navoj_Jal97</strain>
        <tissue evidence="1">Whole organism</tissue>
    </source>
</reference>
<name>A0A484AWG1_DRONA</name>
<keyword evidence="2" id="KW-1185">Reference proteome</keyword>
<accession>A0A484AWG1</accession>
<proteinExistence type="predicted"/>
<dbReference type="Proteomes" id="UP000295192">
    <property type="component" value="Unassembled WGS sequence"/>
</dbReference>
<evidence type="ECO:0000313" key="1">
    <source>
        <dbReference type="EMBL" id="TDG39961.1"/>
    </source>
</evidence>
<evidence type="ECO:0000313" key="2">
    <source>
        <dbReference type="Proteomes" id="UP000295192"/>
    </source>
</evidence>
<sequence length="141" mass="15921">MNTSSLLEKANHKPGQTSSPMIQANFPAIFCSFCCWCSTSVVSIALISHTVLEQPLRTEGSRVDWDWDWDWDWAWGRSHGRQSLAFQSDGWLCWLGRLQQVKYMAHNMANACNRNLLDVGLLIMPAAYSKALSVKSLEPSD</sequence>
<gene>
    <name evidence="1" type="ORF">AWZ03_013619</name>
</gene>
<dbReference type="EMBL" id="LSRL02000734">
    <property type="protein sequence ID" value="TDG39961.1"/>
    <property type="molecule type" value="Genomic_DNA"/>
</dbReference>
<protein>
    <submittedName>
        <fullName evidence="1">Uncharacterized protein</fullName>
    </submittedName>
</protein>
<dbReference type="AlphaFoldDB" id="A0A484AWG1"/>
<comment type="caution">
    <text evidence="1">The sequence shown here is derived from an EMBL/GenBank/DDBJ whole genome shotgun (WGS) entry which is preliminary data.</text>
</comment>